<reference evidence="1 2" key="1">
    <citation type="submission" date="2016-02" db="EMBL/GenBank/DDBJ databases">
        <title>Genome sequence of Clostridium thermobutyricum DSM 4928.</title>
        <authorList>
            <person name="Poehlein A."/>
            <person name="Daniel R."/>
        </authorList>
    </citation>
    <scope>NUCLEOTIDE SEQUENCE [LARGE SCALE GENOMIC DNA]</scope>
    <source>
        <strain evidence="1 2">DSM 4928</strain>
    </source>
</reference>
<protein>
    <recommendedName>
        <fullName evidence="3">SGNH hydrolase-type esterase domain-containing protein</fullName>
    </recommendedName>
</protein>
<evidence type="ECO:0008006" key="3">
    <source>
        <dbReference type="Google" id="ProtNLM"/>
    </source>
</evidence>
<gene>
    <name evidence="1" type="ORF">CLTHE_04620</name>
</gene>
<dbReference type="OrthoDB" id="2513075at2"/>
<dbReference type="AlphaFoldDB" id="A0A1V4SZB4"/>
<dbReference type="Gene3D" id="3.40.50.1110">
    <property type="entry name" value="SGNH hydrolase"/>
    <property type="match status" value="1"/>
</dbReference>
<dbReference type="EMBL" id="LTAY01000021">
    <property type="protein sequence ID" value="OPX49731.1"/>
    <property type="molecule type" value="Genomic_DNA"/>
</dbReference>
<evidence type="ECO:0000313" key="2">
    <source>
        <dbReference type="Proteomes" id="UP000191448"/>
    </source>
</evidence>
<dbReference type="Proteomes" id="UP000191448">
    <property type="component" value="Unassembled WGS sequence"/>
</dbReference>
<dbReference type="InterPro" id="IPR036514">
    <property type="entry name" value="SGNH_hydro_sf"/>
</dbReference>
<evidence type="ECO:0000313" key="1">
    <source>
        <dbReference type="EMBL" id="OPX49731.1"/>
    </source>
</evidence>
<sequence>MNKIFNLKDFNKRDDYGFLSMNILGDSISHGANAIDIYLDSWSSLLRKKFNEDLDTLNYGFVNLLSPLSNEKGIYKDILTFENNGWKEIESKETIGFFQIKSSLSKAYYKGTFQKTVQLKEIYLKVNNTENSGKIKIDILDENNNIIKEEIINLKEKVKEKLISINIDTNRNIKMINIINISGENTVSGIFIMFDKDKPVLNNYSRSGARIHDLEGDIIEKAFNTNILIFSLGHNKCEDDSIYLKKCERAFNKYKPKLIVLDFCWNEENENTSIKLKNFANSCNSKYIDCRSFKEYELFLSDKSHPTKEGHRLLFERILEALE</sequence>
<dbReference type="SUPFAM" id="SSF52266">
    <property type="entry name" value="SGNH hydrolase"/>
    <property type="match status" value="1"/>
</dbReference>
<comment type="caution">
    <text evidence="1">The sequence shown here is derived from an EMBL/GenBank/DDBJ whole genome shotgun (WGS) entry which is preliminary data.</text>
</comment>
<proteinExistence type="predicted"/>
<accession>A0A1V4SZB4</accession>
<organism evidence="1 2">
    <name type="scientific">Clostridium thermobutyricum DSM 4928</name>
    <dbReference type="NCBI Taxonomy" id="1121339"/>
    <lineage>
        <taxon>Bacteria</taxon>
        <taxon>Bacillati</taxon>
        <taxon>Bacillota</taxon>
        <taxon>Clostridia</taxon>
        <taxon>Eubacteriales</taxon>
        <taxon>Clostridiaceae</taxon>
        <taxon>Clostridium</taxon>
    </lineage>
</organism>
<dbReference type="RefSeq" id="WP_080021818.1">
    <property type="nucleotide sequence ID" value="NZ_LTAY01000021.1"/>
</dbReference>
<name>A0A1V4SZB4_9CLOT</name>